<dbReference type="InterPro" id="IPR005046">
    <property type="entry name" value="DUF285"/>
</dbReference>
<name>A0ABT0QID2_9FLAO</name>
<dbReference type="Proteomes" id="UP001165381">
    <property type="component" value="Unassembled WGS sequence"/>
</dbReference>
<protein>
    <submittedName>
        <fullName evidence="1">BspA family leucine-rich repeat surface protein</fullName>
    </submittedName>
</protein>
<accession>A0ABT0QID2</accession>
<dbReference type="Pfam" id="PF03382">
    <property type="entry name" value="DUF285"/>
    <property type="match status" value="1"/>
</dbReference>
<reference evidence="1" key="1">
    <citation type="submission" date="2022-05" db="EMBL/GenBank/DDBJ databases">
        <authorList>
            <person name="Park J.-S."/>
        </authorList>
    </citation>
    <scope>NUCLEOTIDE SEQUENCE</scope>
    <source>
        <strain evidence="1">2012CJ34-3</strain>
    </source>
</reference>
<proteinExistence type="predicted"/>
<comment type="caution">
    <text evidence="1">The sequence shown here is derived from an EMBL/GenBank/DDBJ whole genome shotgun (WGS) entry which is preliminary data.</text>
</comment>
<feature type="non-terminal residue" evidence="1">
    <location>
        <position position="1"/>
    </location>
</feature>
<dbReference type="RefSeq" id="WP_249974074.1">
    <property type="nucleotide sequence ID" value="NZ_JAMFLZ010000045.1"/>
</dbReference>
<evidence type="ECO:0000313" key="1">
    <source>
        <dbReference type="EMBL" id="MCL6296759.1"/>
    </source>
</evidence>
<gene>
    <name evidence="1" type="ORF">M3P09_17290</name>
</gene>
<keyword evidence="2" id="KW-1185">Reference proteome</keyword>
<organism evidence="1 2">
    <name type="scientific">Jejuia spongiicola</name>
    <dbReference type="NCBI Taxonomy" id="2942207"/>
    <lineage>
        <taxon>Bacteria</taxon>
        <taxon>Pseudomonadati</taxon>
        <taxon>Bacteroidota</taxon>
        <taxon>Flavobacteriia</taxon>
        <taxon>Flavobacteriales</taxon>
        <taxon>Flavobacteriaceae</taxon>
        <taxon>Jejuia</taxon>
    </lineage>
</organism>
<feature type="non-terminal residue" evidence="1">
    <location>
        <position position="77"/>
    </location>
</feature>
<evidence type="ECO:0000313" key="2">
    <source>
        <dbReference type="Proteomes" id="UP001165381"/>
    </source>
</evidence>
<dbReference type="EMBL" id="JAMFLZ010000045">
    <property type="protein sequence ID" value="MCL6296759.1"/>
    <property type="molecule type" value="Genomic_DNA"/>
</dbReference>
<sequence>SQMFEGATTFNQNLGDWDISTVSNMTDMFNGVTLSTTNYDATLIGWYTDSSGGANDGIDDVPYNITFHGGNSTFCLS</sequence>